<dbReference type="SUPFAM" id="SSF50475">
    <property type="entry name" value="FMN-binding split barrel"/>
    <property type="match status" value="1"/>
</dbReference>
<dbReference type="EMBL" id="PYBJ01000016">
    <property type="protein sequence ID" value="PSM41065.1"/>
    <property type="molecule type" value="Genomic_DNA"/>
</dbReference>
<keyword evidence="1" id="KW-0560">Oxidoreductase</keyword>
<dbReference type="InterPro" id="IPR012349">
    <property type="entry name" value="Split_barrel_FMN-bd"/>
</dbReference>
<dbReference type="Pfam" id="PF01243">
    <property type="entry name" value="PNPOx_N"/>
    <property type="match status" value="1"/>
</dbReference>
<dbReference type="InterPro" id="IPR052019">
    <property type="entry name" value="F420H2_bilvrd_red/Heme_oxyg"/>
</dbReference>
<gene>
    <name evidence="3" type="ORF">C6Y14_24090</name>
</gene>
<dbReference type="OrthoDB" id="159383at2"/>
<dbReference type="GO" id="GO:0016627">
    <property type="term" value="F:oxidoreductase activity, acting on the CH-CH group of donors"/>
    <property type="evidence" value="ECO:0007669"/>
    <property type="project" value="TreeGrafter"/>
</dbReference>
<evidence type="ECO:0000313" key="4">
    <source>
        <dbReference type="Proteomes" id="UP000240429"/>
    </source>
</evidence>
<evidence type="ECO:0000313" key="3">
    <source>
        <dbReference type="EMBL" id="PSM41065.1"/>
    </source>
</evidence>
<dbReference type="AlphaFoldDB" id="A0A2P8Q4B5"/>
<dbReference type="GO" id="GO:0005829">
    <property type="term" value="C:cytosol"/>
    <property type="evidence" value="ECO:0007669"/>
    <property type="project" value="TreeGrafter"/>
</dbReference>
<name>A0A2P8Q4B5_9ACTN</name>
<reference evidence="3 4" key="1">
    <citation type="submission" date="2018-03" db="EMBL/GenBank/DDBJ databases">
        <title>Streptomyces dioscori sp. nov., a novel endophytic actinobacterium isolated from bulbil of Dioscorea bulbifera L.</title>
        <authorList>
            <person name="Zhikuan W."/>
        </authorList>
    </citation>
    <scope>NUCLEOTIDE SEQUENCE [LARGE SCALE GENOMIC DNA]</scope>
    <source>
        <strain evidence="3 4">A217</strain>
    </source>
</reference>
<accession>A0A2P8Q4B5</accession>
<dbReference type="Gene3D" id="2.30.110.10">
    <property type="entry name" value="Electron Transport, Fmn-binding Protein, Chain A"/>
    <property type="match status" value="1"/>
</dbReference>
<sequence length="142" mass="15795">MAHKMTDEEWRAFVSHGTRTGKLSTVRADGRPHVAPIWFVLDGDDLVFNTGKDTVKGRNLTRDGRVALCVDDDRPPFAYVVVQGQARISEDLDDVRLWAGRIGSRYMGEERAEEFAARNGVPGELVVRVRIEKVLAEGSVAD</sequence>
<proteinExistence type="predicted"/>
<comment type="caution">
    <text evidence="3">The sequence shown here is derived from an EMBL/GenBank/DDBJ whole genome shotgun (WGS) entry which is preliminary data.</text>
</comment>
<keyword evidence="4" id="KW-1185">Reference proteome</keyword>
<dbReference type="InterPro" id="IPR011576">
    <property type="entry name" value="Pyridox_Oxase_N"/>
</dbReference>
<feature type="domain" description="Pyridoxamine 5'-phosphate oxidase N-terminal" evidence="2">
    <location>
        <begin position="7"/>
        <end position="135"/>
    </location>
</feature>
<organism evidence="3 4">
    <name type="scientific">Streptomyces dioscori</name>
    <dbReference type="NCBI Taxonomy" id="2109333"/>
    <lineage>
        <taxon>Bacteria</taxon>
        <taxon>Bacillati</taxon>
        <taxon>Actinomycetota</taxon>
        <taxon>Actinomycetes</taxon>
        <taxon>Kitasatosporales</taxon>
        <taxon>Streptomycetaceae</taxon>
        <taxon>Streptomyces</taxon>
        <taxon>Streptomyces aurantiacus group</taxon>
    </lineage>
</organism>
<dbReference type="RefSeq" id="WP_107018870.1">
    <property type="nucleotide sequence ID" value="NZ_KZ679046.1"/>
</dbReference>
<evidence type="ECO:0000256" key="1">
    <source>
        <dbReference type="ARBA" id="ARBA00023002"/>
    </source>
</evidence>
<dbReference type="InterPro" id="IPR019920">
    <property type="entry name" value="F420-binding_dom_put"/>
</dbReference>
<dbReference type="PANTHER" id="PTHR35176:SF1">
    <property type="entry name" value="F420H(2)-DEPENDENT BILIVERDIN REDUCTASE"/>
    <property type="match status" value="1"/>
</dbReference>
<dbReference type="Proteomes" id="UP000240429">
    <property type="component" value="Unassembled WGS sequence"/>
</dbReference>
<evidence type="ECO:0000259" key="2">
    <source>
        <dbReference type="Pfam" id="PF01243"/>
    </source>
</evidence>
<protein>
    <submittedName>
        <fullName evidence="3">PPOX class F420-dependent enzyme</fullName>
    </submittedName>
</protein>
<dbReference type="PANTHER" id="PTHR35176">
    <property type="entry name" value="HEME OXYGENASE HI_0854-RELATED"/>
    <property type="match status" value="1"/>
</dbReference>
<dbReference type="GO" id="GO:0070967">
    <property type="term" value="F:coenzyme F420 binding"/>
    <property type="evidence" value="ECO:0007669"/>
    <property type="project" value="TreeGrafter"/>
</dbReference>
<dbReference type="NCBIfam" id="TIGR03618">
    <property type="entry name" value="Rv1155_F420"/>
    <property type="match status" value="1"/>
</dbReference>